<name>A0A161M0N5_TRIIF</name>
<dbReference type="PANTHER" id="PTHR33327">
    <property type="entry name" value="ENDONUCLEASE"/>
    <property type="match status" value="1"/>
</dbReference>
<reference evidence="1" key="2">
    <citation type="journal article" date="2017" name="J. Med. Entomol.">
        <title>Transcriptome Analysis of the Triatoma infestans (Hemiptera: Reduviidae) Integument.</title>
        <authorList>
            <person name="Calderon-Fernandez G.M."/>
            <person name="Moriconi D.E."/>
            <person name="Dulbecco A.B."/>
            <person name="Juarez M.P."/>
        </authorList>
    </citation>
    <scope>NUCLEOTIDE SEQUENCE</scope>
    <source>
        <strain evidence="1">Int1</strain>
        <tissue evidence="1">Integument</tissue>
    </source>
</reference>
<protein>
    <submittedName>
        <fullName evidence="1">Uncharacterized protein</fullName>
    </submittedName>
</protein>
<evidence type="ECO:0000313" key="1">
    <source>
        <dbReference type="EMBL" id="JAR95593.1"/>
    </source>
</evidence>
<sequence>MRDTARRTYEDIKTIIKHCSISDEEKLRKLFSHIELGDKKPTQLLKDIKTLAGPSIRRNHKSLMVSKVTIHHVGNLTSQQREY</sequence>
<accession>A0A161M0N5</accession>
<proteinExistence type="predicted"/>
<reference evidence="1" key="1">
    <citation type="submission" date="2016-04" db="EMBL/GenBank/DDBJ databases">
        <authorList>
            <person name="Calderon-Fernandez G.M.Sr."/>
        </authorList>
    </citation>
    <scope>NUCLEOTIDE SEQUENCE</scope>
    <source>
        <strain evidence="1">Int1</strain>
        <tissue evidence="1">Integument</tissue>
    </source>
</reference>
<dbReference type="AlphaFoldDB" id="A0A161M0N5"/>
<dbReference type="PANTHER" id="PTHR33327:SF3">
    <property type="entry name" value="RNA-DIRECTED DNA POLYMERASE"/>
    <property type="match status" value="1"/>
</dbReference>
<organism evidence="1">
    <name type="scientific">Triatoma infestans</name>
    <name type="common">Assassin bug</name>
    <dbReference type="NCBI Taxonomy" id="30076"/>
    <lineage>
        <taxon>Eukaryota</taxon>
        <taxon>Metazoa</taxon>
        <taxon>Ecdysozoa</taxon>
        <taxon>Arthropoda</taxon>
        <taxon>Hexapoda</taxon>
        <taxon>Insecta</taxon>
        <taxon>Pterygota</taxon>
        <taxon>Neoptera</taxon>
        <taxon>Paraneoptera</taxon>
        <taxon>Hemiptera</taxon>
        <taxon>Heteroptera</taxon>
        <taxon>Panheteroptera</taxon>
        <taxon>Cimicomorpha</taxon>
        <taxon>Reduviidae</taxon>
        <taxon>Triatominae</taxon>
        <taxon>Triatoma</taxon>
    </lineage>
</organism>
<dbReference type="EMBL" id="GEMB01007864">
    <property type="protein sequence ID" value="JAR95593.1"/>
    <property type="molecule type" value="Transcribed_RNA"/>
</dbReference>